<dbReference type="PANTHER" id="PTHR12147">
    <property type="entry name" value="METALLOPEPTIDASE M28 FAMILY MEMBER"/>
    <property type="match status" value="1"/>
</dbReference>
<dbReference type="InterPro" id="IPR007484">
    <property type="entry name" value="Peptidase_M28"/>
</dbReference>
<gene>
    <name evidence="2" type="ORF">ENJ51_05750</name>
</gene>
<name>A0A7V2WUY9_LEUMU</name>
<dbReference type="GO" id="GO:0008235">
    <property type="term" value="F:metalloexopeptidase activity"/>
    <property type="evidence" value="ECO:0007669"/>
    <property type="project" value="InterPro"/>
</dbReference>
<dbReference type="Pfam" id="PF04389">
    <property type="entry name" value="Peptidase_M28"/>
    <property type="match status" value="1"/>
</dbReference>
<organism evidence="2">
    <name type="scientific">Leucothrix mucor</name>
    <dbReference type="NCBI Taxonomy" id="45248"/>
    <lineage>
        <taxon>Bacteria</taxon>
        <taxon>Pseudomonadati</taxon>
        <taxon>Pseudomonadota</taxon>
        <taxon>Gammaproteobacteria</taxon>
        <taxon>Thiotrichales</taxon>
        <taxon>Thiotrichaceae</taxon>
        <taxon>Leucothrix</taxon>
    </lineage>
</organism>
<dbReference type="Gene3D" id="3.40.630.10">
    <property type="entry name" value="Zn peptidases"/>
    <property type="match status" value="1"/>
</dbReference>
<sequence length="320" mass="36423">MKIMIEFIAALFLLCFIFWFVLTQPIWVSDEQVDIPKVSSETLHNHVVTLSETLPPRFGNEKSLEPTIQWIEKKLQQYGAPYRQTYQVDNELFHNIILSFGPDTHDVVVVGAHYDTDHGLSGADDNASGVAGLIELARLLANTQLTSRVELVAYTLEEQPFYSSTHMGSYIHADSMKKEGKNVTLMMSLEMIGYFSDKAGSQKYPVPLLDKIYPDKGNFIAIVANMSNIMTARRVKKSFRQSTRLPVYSINAPALLPGIDFSDHRNYWIMDYPAVMITDTAFARNMAYHTENDTADRLDYKKMAQVVQAVYFTVLEQLKR</sequence>
<comment type="caution">
    <text evidence="2">The sequence shown here is derived from an EMBL/GenBank/DDBJ whole genome shotgun (WGS) entry which is preliminary data.</text>
</comment>
<feature type="domain" description="Peptidase M28" evidence="1">
    <location>
        <begin position="95"/>
        <end position="310"/>
    </location>
</feature>
<dbReference type="EMBL" id="DRMS01000217">
    <property type="protein sequence ID" value="HFC92300.1"/>
    <property type="molecule type" value="Genomic_DNA"/>
</dbReference>
<reference evidence="2" key="1">
    <citation type="journal article" date="2020" name="mSystems">
        <title>Genome- and Community-Level Interaction Insights into Carbon Utilization and Element Cycling Functions of Hydrothermarchaeota in Hydrothermal Sediment.</title>
        <authorList>
            <person name="Zhou Z."/>
            <person name="Liu Y."/>
            <person name="Xu W."/>
            <person name="Pan J."/>
            <person name="Luo Z.H."/>
            <person name="Li M."/>
        </authorList>
    </citation>
    <scope>NUCLEOTIDE SEQUENCE [LARGE SCALE GENOMIC DNA]</scope>
    <source>
        <strain evidence="2">HyVt-493</strain>
    </source>
</reference>
<dbReference type="Proteomes" id="UP000885750">
    <property type="component" value="Unassembled WGS sequence"/>
</dbReference>
<accession>A0A7V2WUY9</accession>
<dbReference type="InterPro" id="IPR045175">
    <property type="entry name" value="M28_fam"/>
</dbReference>
<dbReference type="AlphaFoldDB" id="A0A7V2WUY9"/>
<proteinExistence type="predicted"/>
<dbReference type="GO" id="GO:0006508">
    <property type="term" value="P:proteolysis"/>
    <property type="evidence" value="ECO:0007669"/>
    <property type="project" value="InterPro"/>
</dbReference>
<protein>
    <submittedName>
        <fullName evidence="2">M28 family peptidase</fullName>
    </submittedName>
</protein>
<dbReference type="PANTHER" id="PTHR12147:SF26">
    <property type="entry name" value="PEPTIDASE M28 DOMAIN-CONTAINING PROTEIN"/>
    <property type="match status" value="1"/>
</dbReference>
<evidence type="ECO:0000259" key="1">
    <source>
        <dbReference type="Pfam" id="PF04389"/>
    </source>
</evidence>
<evidence type="ECO:0000313" key="2">
    <source>
        <dbReference type="EMBL" id="HFC92300.1"/>
    </source>
</evidence>
<dbReference type="SUPFAM" id="SSF53187">
    <property type="entry name" value="Zn-dependent exopeptidases"/>
    <property type="match status" value="1"/>
</dbReference>